<evidence type="ECO:0000259" key="4">
    <source>
        <dbReference type="PROSITE" id="PS01031"/>
    </source>
</evidence>
<evidence type="ECO:0000256" key="2">
    <source>
        <dbReference type="PROSITE-ProRule" id="PRU00285"/>
    </source>
</evidence>
<evidence type="ECO:0000313" key="6">
    <source>
        <dbReference type="EMBL" id="SSA50191.1"/>
    </source>
</evidence>
<dbReference type="PROSITE" id="PS01031">
    <property type="entry name" value="SHSP"/>
    <property type="match status" value="1"/>
</dbReference>
<dbReference type="OrthoDB" id="9810618at2"/>
<proteinExistence type="inferred from homology"/>
<dbReference type="Pfam" id="PF00011">
    <property type="entry name" value="HSP20"/>
    <property type="match status" value="1"/>
</dbReference>
<dbReference type="Proteomes" id="UP000251571">
    <property type="component" value="Unassembled WGS sequence"/>
</dbReference>
<organism evidence="6 8">
    <name type="scientific">Jannaschia seohaensis</name>
    <dbReference type="NCBI Taxonomy" id="475081"/>
    <lineage>
        <taxon>Bacteria</taxon>
        <taxon>Pseudomonadati</taxon>
        <taxon>Pseudomonadota</taxon>
        <taxon>Alphaproteobacteria</taxon>
        <taxon>Rhodobacterales</taxon>
        <taxon>Roseobacteraceae</taxon>
        <taxon>Jannaschia</taxon>
    </lineage>
</organism>
<dbReference type="SUPFAM" id="SSF49764">
    <property type="entry name" value="HSP20-like chaperones"/>
    <property type="match status" value="1"/>
</dbReference>
<evidence type="ECO:0000313" key="8">
    <source>
        <dbReference type="Proteomes" id="UP000251571"/>
    </source>
</evidence>
<dbReference type="CDD" id="cd06470">
    <property type="entry name" value="ACD_IbpA-B_like"/>
    <property type="match status" value="1"/>
</dbReference>
<accession>A0A2Y9B154</accession>
<dbReference type="EMBL" id="QGDJ01000012">
    <property type="protein sequence ID" value="PWJ14450.1"/>
    <property type="molecule type" value="Genomic_DNA"/>
</dbReference>
<reference evidence="6 8" key="1">
    <citation type="submission" date="2016-10" db="EMBL/GenBank/DDBJ databases">
        <authorList>
            <person name="Cai Z."/>
        </authorList>
    </citation>
    <scope>NUCLEOTIDE SEQUENCE [LARGE SCALE GENOMIC DNA]</scope>
    <source>
        <strain evidence="6 8">DSM 25227</strain>
    </source>
</reference>
<reference evidence="5 7" key="2">
    <citation type="submission" date="2018-03" db="EMBL/GenBank/DDBJ databases">
        <title>Genomic Encyclopedia of Archaeal and Bacterial Type Strains, Phase II (KMG-II): from individual species to whole genera.</title>
        <authorList>
            <person name="Goeker M."/>
        </authorList>
    </citation>
    <scope>NUCLEOTIDE SEQUENCE [LARGE SCALE GENOMIC DNA]</scope>
    <source>
        <strain evidence="5 7">DSM 25227</strain>
    </source>
</reference>
<dbReference type="Proteomes" id="UP000245839">
    <property type="component" value="Unassembled WGS sequence"/>
</dbReference>
<dbReference type="EMBL" id="UETC01000012">
    <property type="protein sequence ID" value="SSA50191.1"/>
    <property type="molecule type" value="Genomic_DNA"/>
</dbReference>
<evidence type="ECO:0000256" key="1">
    <source>
        <dbReference type="ARBA" id="ARBA00023016"/>
    </source>
</evidence>
<dbReference type="InterPro" id="IPR002068">
    <property type="entry name" value="A-crystallin/Hsp20_dom"/>
</dbReference>
<keyword evidence="7" id="KW-1185">Reference proteome</keyword>
<sequence>MSKLSFGTHPYLLGFDELERLVERTARTGNEGYPPYNIEQTDENGFRITLAVAGFSEEDLSITLEDRQLVVRGRSKDDAERVYLHRGIAARQFQRAFVLADGVEVGGAALENGLLHIDLNRTAPENVVRQIKISSGPFGFAGSGTDKKGQGQ</sequence>
<evidence type="ECO:0000256" key="3">
    <source>
        <dbReference type="RuleBase" id="RU003616"/>
    </source>
</evidence>
<dbReference type="InterPro" id="IPR037913">
    <property type="entry name" value="ACD_IbpA/B"/>
</dbReference>
<name>A0A2Y9B154_9RHOB</name>
<gene>
    <name evidence="5" type="ORF">BCF38_11273</name>
    <name evidence="6" type="ORF">SAMN05421539_11273</name>
</gene>
<dbReference type="PANTHER" id="PTHR47062:SF1">
    <property type="entry name" value="SMALL HEAT SHOCK PROTEIN IBPA"/>
    <property type="match status" value="1"/>
</dbReference>
<dbReference type="PANTHER" id="PTHR47062">
    <property type="match status" value="1"/>
</dbReference>
<evidence type="ECO:0000313" key="5">
    <source>
        <dbReference type="EMBL" id="PWJ14450.1"/>
    </source>
</evidence>
<dbReference type="InterPro" id="IPR008978">
    <property type="entry name" value="HSP20-like_chaperone"/>
</dbReference>
<feature type="domain" description="SHSP" evidence="4">
    <location>
        <begin position="27"/>
        <end position="136"/>
    </location>
</feature>
<dbReference type="AlphaFoldDB" id="A0A2Y9B154"/>
<dbReference type="Gene3D" id="2.60.40.790">
    <property type="match status" value="1"/>
</dbReference>
<keyword evidence="1" id="KW-0346">Stress response</keyword>
<protein>
    <submittedName>
        <fullName evidence="5">HSP20 family molecular chaperone IbpA</fullName>
    </submittedName>
    <submittedName>
        <fullName evidence="6">Molecular chaperone IbpA, HSP20 family</fullName>
    </submittedName>
</protein>
<dbReference type="RefSeq" id="WP_109565774.1">
    <property type="nucleotide sequence ID" value="NZ_QGDJ01000012.1"/>
</dbReference>
<evidence type="ECO:0000313" key="7">
    <source>
        <dbReference type="Proteomes" id="UP000245839"/>
    </source>
</evidence>
<comment type="similarity">
    <text evidence="2 3">Belongs to the small heat shock protein (HSP20) family.</text>
</comment>